<dbReference type="RefSeq" id="WP_258389119.1">
    <property type="nucleotide sequence ID" value="NZ_CP091430.1"/>
</dbReference>
<reference evidence="2" key="1">
    <citation type="submission" date="2022-01" db="EMBL/GenBank/DDBJ databases">
        <title>Paenibacillus spongiae sp. nov., isolated from marine sponge.</title>
        <authorList>
            <person name="Li Z."/>
            <person name="Zhang M."/>
        </authorList>
    </citation>
    <scope>NUCLEOTIDE SEQUENCE</scope>
    <source>
        <strain evidence="2">PHS-Z3</strain>
    </source>
</reference>
<evidence type="ECO:0000259" key="1">
    <source>
        <dbReference type="Pfam" id="PF04734"/>
    </source>
</evidence>
<dbReference type="EMBL" id="CP091430">
    <property type="protein sequence ID" value="UVI33066.1"/>
    <property type="molecule type" value="Genomic_DNA"/>
</dbReference>
<sequence length="459" mass="49403">MLKAGAARAVINPPLTMAQGGWGAQTHITPTHIESDFWCTALVLGDGQTAAVVLDLDLCLLSNLQADQIRTAIAAALRIDKLQVRVSTTHTHAGPVVGDASHAPNRDLVELYVRYLIEQSVSAAVEAANRQVTVSVHAEYGACSIGKNRRQTLDSGRIITGFNESGETDPTVSIVRFDDEEGKLVASIVHYAAHPTTLGYTNQAASPDYPGVTKRFVEQTVGGICLFLQGATGDIGPGPGGFLDRMDVVQDMGTMLGCAASQALLEARNKQFRYSFSEVVESGASLGIWSRTRKPQDPVAFQVLSHKLSLPVGDLKPTNELEKINTELVDKLTALRDGNAPAEQISEANFQLKRNNMALRYSRNFYGKPFAEIEAHFIRVGDTVLIGVPLEPFTATGKRIRAHSPFPYTLFSGYSNGANGYLATAEAFAEGGYEVLQTAFAPEAADLLADQILQVLDSL</sequence>
<gene>
    <name evidence="2" type="ORF">L1F29_15030</name>
</gene>
<accession>A0ABY5SGE6</accession>
<keyword evidence="3" id="KW-1185">Reference proteome</keyword>
<organism evidence="2 3">
    <name type="scientific">Paenibacillus spongiae</name>
    <dbReference type="NCBI Taxonomy" id="2909671"/>
    <lineage>
        <taxon>Bacteria</taxon>
        <taxon>Bacillati</taxon>
        <taxon>Bacillota</taxon>
        <taxon>Bacilli</taxon>
        <taxon>Bacillales</taxon>
        <taxon>Paenibacillaceae</taxon>
        <taxon>Paenibacillus</taxon>
    </lineage>
</organism>
<feature type="domain" description="Neutral/alkaline non-lysosomal ceramidase N-terminal" evidence="1">
    <location>
        <begin position="31"/>
        <end position="222"/>
    </location>
</feature>
<protein>
    <submittedName>
        <fullName evidence="2">Neutral/alkaline non-lysosomal ceramidase N-terminal domain-containing protein</fullName>
    </submittedName>
</protein>
<evidence type="ECO:0000313" key="3">
    <source>
        <dbReference type="Proteomes" id="UP001057877"/>
    </source>
</evidence>
<proteinExistence type="predicted"/>
<evidence type="ECO:0000313" key="2">
    <source>
        <dbReference type="EMBL" id="UVI33066.1"/>
    </source>
</evidence>
<dbReference type="InterPro" id="IPR031329">
    <property type="entry name" value="NEUT/ALK_ceramidase_N"/>
</dbReference>
<dbReference type="Pfam" id="PF04734">
    <property type="entry name" value="Ceramidase_alk"/>
    <property type="match status" value="1"/>
</dbReference>
<dbReference type="Proteomes" id="UP001057877">
    <property type="component" value="Chromosome"/>
</dbReference>
<name>A0ABY5SGE6_9BACL</name>